<dbReference type="Proteomes" id="UP000051530">
    <property type="component" value="Unassembled WGS sequence"/>
</dbReference>
<reference evidence="1 2" key="1">
    <citation type="submission" date="2015-07" db="EMBL/GenBank/DDBJ databases">
        <title>The genome of Pseudoloma neurophilia, a relevant intracellular parasite of the zebrafish.</title>
        <authorList>
            <person name="Ndikumana S."/>
            <person name="Pelin A."/>
            <person name="Sanders J."/>
            <person name="Corradi N."/>
        </authorList>
    </citation>
    <scope>NUCLEOTIDE SEQUENCE [LARGE SCALE GENOMIC DNA]</scope>
    <source>
        <strain evidence="1 2">MK1</strain>
    </source>
</reference>
<comment type="caution">
    <text evidence="1">The sequence shown here is derived from an EMBL/GenBank/DDBJ whole genome shotgun (WGS) entry which is preliminary data.</text>
</comment>
<evidence type="ECO:0000313" key="2">
    <source>
        <dbReference type="Proteomes" id="UP000051530"/>
    </source>
</evidence>
<organism evidence="1 2">
    <name type="scientific">Pseudoloma neurophilia</name>
    <dbReference type="NCBI Taxonomy" id="146866"/>
    <lineage>
        <taxon>Eukaryota</taxon>
        <taxon>Fungi</taxon>
        <taxon>Fungi incertae sedis</taxon>
        <taxon>Microsporidia</taxon>
        <taxon>Pseudoloma</taxon>
    </lineage>
</organism>
<evidence type="ECO:0000313" key="1">
    <source>
        <dbReference type="EMBL" id="KRH94409.1"/>
    </source>
</evidence>
<dbReference type="AlphaFoldDB" id="A0A0R0LYN8"/>
<keyword evidence="2" id="KW-1185">Reference proteome</keyword>
<name>A0A0R0LYN8_9MICR</name>
<sequence length="54" mass="6485">MINLEDILLQYILSFGYNIAIFNQIKNSLQIRMKVFHQENQSERLITENILLFL</sequence>
<accession>A0A0R0LYN8</accession>
<dbReference type="EMBL" id="LGUB01000080">
    <property type="protein sequence ID" value="KRH94409.1"/>
    <property type="molecule type" value="Genomic_DNA"/>
</dbReference>
<dbReference type="VEuPathDB" id="MicrosporidiaDB:M153_2700009105"/>
<protein>
    <submittedName>
        <fullName evidence="1">Uncharacterized protein</fullName>
    </submittedName>
</protein>
<gene>
    <name evidence="1" type="ORF">M153_2700009105</name>
</gene>
<proteinExistence type="predicted"/>